<accession>A0A5N7BW85</accession>
<sequence>MALTFLCQLGLCSIADAAPDRHSPSSPWDYFHFPVIRSLCSWHCSGEKHTNPLLRPDYVSRGLHVVSYYIG</sequence>
<dbReference type="Proteomes" id="UP000326877">
    <property type="component" value="Unassembled WGS sequence"/>
</dbReference>
<keyword evidence="1" id="KW-0732">Signal</keyword>
<gene>
    <name evidence="2" type="ORF">BDV23DRAFT_163866</name>
</gene>
<protein>
    <recommendedName>
        <fullName evidence="3">Secreted protein</fullName>
    </recommendedName>
</protein>
<feature type="signal peptide" evidence="1">
    <location>
        <begin position="1"/>
        <end position="17"/>
    </location>
</feature>
<evidence type="ECO:0008006" key="3">
    <source>
        <dbReference type="Google" id="ProtNLM"/>
    </source>
</evidence>
<proteinExistence type="predicted"/>
<dbReference type="EMBL" id="ML735319">
    <property type="protein sequence ID" value="KAE8386086.1"/>
    <property type="molecule type" value="Genomic_DNA"/>
</dbReference>
<dbReference type="AlphaFoldDB" id="A0A5N7BW85"/>
<evidence type="ECO:0000256" key="1">
    <source>
        <dbReference type="SAM" id="SignalP"/>
    </source>
</evidence>
<name>A0A5N7BW85_PETAA</name>
<feature type="chain" id="PRO_5025011563" description="Secreted protein" evidence="1">
    <location>
        <begin position="18"/>
        <end position="71"/>
    </location>
</feature>
<reference evidence="2" key="1">
    <citation type="submission" date="2019-04" db="EMBL/GenBank/DDBJ databases">
        <title>Friends and foes A comparative genomics studyof 23 Aspergillus species from section Flavi.</title>
        <authorList>
            <consortium name="DOE Joint Genome Institute"/>
            <person name="Kjaerbolling I."/>
            <person name="Vesth T."/>
            <person name="Frisvad J.C."/>
            <person name="Nybo J.L."/>
            <person name="Theobald S."/>
            <person name="Kildgaard S."/>
            <person name="Isbrandt T."/>
            <person name="Kuo A."/>
            <person name="Sato A."/>
            <person name="Lyhne E.K."/>
            <person name="Kogle M.E."/>
            <person name="Wiebenga A."/>
            <person name="Kun R.S."/>
            <person name="Lubbers R.J."/>
            <person name="Makela M.R."/>
            <person name="Barry K."/>
            <person name="Chovatia M."/>
            <person name="Clum A."/>
            <person name="Daum C."/>
            <person name="Haridas S."/>
            <person name="He G."/>
            <person name="LaButti K."/>
            <person name="Lipzen A."/>
            <person name="Mondo S."/>
            <person name="Riley R."/>
            <person name="Salamov A."/>
            <person name="Simmons B.A."/>
            <person name="Magnuson J.K."/>
            <person name="Henrissat B."/>
            <person name="Mortensen U.H."/>
            <person name="Larsen T.O."/>
            <person name="Devries R.P."/>
            <person name="Grigoriev I.V."/>
            <person name="Machida M."/>
            <person name="Baker S.E."/>
            <person name="Andersen M.R."/>
        </authorList>
    </citation>
    <scope>NUCLEOTIDE SEQUENCE [LARGE SCALE GENOMIC DNA]</scope>
    <source>
        <strain evidence="2">IBT 14317</strain>
    </source>
</reference>
<evidence type="ECO:0000313" key="2">
    <source>
        <dbReference type="EMBL" id="KAE8386086.1"/>
    </source>
</evidence>
<organism evidence="2">
    <name type="scientific">Petromyces alliaceus</name>
    <name type="common">Aspergillus alliaceus</name>
    <dbReference type="NCBI Taxonomy" id="209559"/>
    <lineage>
        <taxon>Eukaryota</taxon>
        <taxon>Fungi</taxon>
        <taxon>Dikarya</taxon>
        <taxon>Ascomycota</taxon>
        <taxon>Pezizomycotina</taxon>
        <taxon>Eurotiomycetes</taxon>
        <taxon>Eurotiomycetidae</taxon>
        <taxon>Eurotiales</taxon>
        <taxon>Aspergillaceae</taxon>
        <taxon>Aspergillus</taxon>
        <taxon>Aspergillus subgen. Circumdati</taxon>
    </lineage>
</organism>